<evidence type="ECO:0000313" key="3">
    <source>
        <dbReference type="Proteomes" id="UP000604046"/>
    </source>
</evidence>
<dbReference type="AlphaFoldDB" id="A0A812KQ00"/>
<feature type="compositionally biased region" description="Low complexity" evidence="1">
    <location>
        <begin position="41"/>
        <end position="56"/>
    </location>
</feature>
<proteinExistence type="predicted"/>
<gene>
    <name evidence="2" type="ORF">SNAT2548_LOCUS9601</name>
</gene>
<evidence type="ECO:0000313" key="2">
    <source>
        <dbReference type="EMBL" id="CAE7232322.1"/>
    </source>
</evidence>
<reference evidence="2" key="1">
    <citation type="submission" date="2021-02" db="EMBL/GenBank/DDBJ databases">
        <authorList>
            <person name="Dougan E. K."/>
            <person name="Rhodes N."/>
            <person name="Thang M."/>
            <person name="Chan C."/>
        </authorList>
    </citation>
    <scope>NUCLEOTIDE SEQUENCE</scope>
</reference>
<name>A0A812KQ00_9DINO</name>
<keyword evidence="3" id="KW-1185">Reference proteome</keyword>
<accession>A0A812KQ00</accession>
<feature type="compositionally biased region" description="Polar residues" evidence="1">
    <location>
        <begin position="154"/>
        <end position="165"/>
    </location>
</feature>
<dbReference type="OrthoDB" id="407346at2759"/>
<feature type="compositionally biased region" description="Polar residues" evidence="1">
    <location>
        <begin position="1"/>
        <end position="21"/>
    </location>
</feature>
<feature type="region of interest" description="Disordered" evidence="1">
    <location>
        <begin position="136"/>
        <end position="170"/>
    </location>
</feature>
<feature type="region of interest" description="Disordered" evidence="1">
    <location>
        <begin position="195"/>
        <end position="215"/>
    </location>
</feature>
<dbReference type="Proteomes" id="UP000604046">
    <property type="component" value="Unassembled WGS sequence"/>
</dbReference>
<feature type="compositionally biased region" description="Low complexity" evidence="1">
    <location>
        <begin position="75"/>
        <end position="90"/>
    </location>
</feature>
<dbReference type="EMBL" id="CAJNDS010000763">
    <property type="protein sequence ID" value="CAE7232322.1"/>
    <property type="molecule type" value="Genomic_DNA"/>
</dbReference>
<feature type="region of interest" description="Disordered" evidence="1">
    <location>
        <begin position="1"/>
        <end position="119"/>
    </location>
</feature>
<organism evidence="2 3">
    <name type="scientific">Symbiodinium natans</name>
    <dbReference type="NCBI Taxonomy" id="878477"/>
    <lineage>
        <taxon>Eukaryota</taxon>
        <taxon>Sar</taxon>
        <taxon>Alveolata</taxon>
        <taxon>Dinophyceae</taxon>
        <taxon>Suessiales</taxon>
        <taxon>Symbiodiniaceae</taxon>
        <taxon>Symbiodinium</taxon>
    </lineage>
</organism>
<sequence>MGLACGTSNLPQTVETSQRSGPSKLDRESDENDDNWKALLTATTGTAGQVAPTGAGRQAPRSRAAPKATADPAEPLQASQNSPQSSPDSQEAYGLLDEYVDDLLGIPPKDRPVSWSRPSWQETALASGMSEMPEMVLEDGSRGPALPSLPLRETLQSEPASSSREPAQPVPATPYLAGVLNGWAVIDRSAVDPKVVRDIPAPKRRADKAPRTSDD</sequence>
<evidence type="ECO:0000256" key="1">
    <source>
        <dbReference type="SAM" id="MobiDB-lite"/>
    </source>
</evidence>
<comment type="caution">
    <text evidence="2">The sequence shown here is derived from an EMBL/GenBank/DDBJ whole genome shotgun (WGS) entry which is preliminary data.</text>
</comment>
<protein>
    <submittedName>
        <fullName evidence="2">Uncharacterized protein</fullName>
    </submittedName>
</protein>